<name>A0ABR1DLB0_NECAM</name>
<gene>
    <name evidence="2" type="primary">Necator_chrIV.g16226</name>
    <name evidence="2" type="ORF">RB195_002930</name>
</gene>
<evidence type="ECO:0000313" key="2">
    <source>
        <dbReference type="EMBL" id="KAK6751250.1"/>
    </source>
</evidence>
<feature type="signal peptide" evidence="1">
    <location>
        <begin position="1"/>
        <end position="15"/>
    </location>
</feature>
<evidence type="ECO:0000256" key="1">
    <source>
        <dbReference type="SAM" id="SignalP"/>
    </source>
</evidence>
<keyword evidence="1" id="KW-0732">Signal</keyword>
<comment type="caution">
    <text evidence="2">The sequence shown here is derived from an EMBL/GenBank/DDBJ whole genome shotgun (WGS) entry which is preliminary data.</text>
</comment>
<feature type="chain" id="PRO_5047482168" evidence="1">
    <location>
        <begin position="16"/>
        <end position="940"/>
    </location>
</feature>
<accession>A0ABR1DLB0</accession>
<dbReference type="Proteomes" id="UP001303046">
    <property type="component" value="Unassembled WGS sequence"/>
</dbReference>
<organism evidence="2 3">
    <name type="scientific">Necator americanus</name>
    <name type="common">Human hookworm</name>
    <dbReference type="NCBI Taxonomy" id="51031"/>
    <lineage>
        <taxon>Eukaryota</taxon>
        <taxon>Metazoa</taxon>
        <taxon>Ecdysozoa</taxon>
        <taxon>Nematoda</taxon>
        <taxon>Chromadorea</taxon>
        <taxon>Rhabditida</taxon>
        <taxon>Rhabditina</taxon>
        <taxon>Rhabditomorpha</taxon>
        <taxon>Strongyloidea</taxon>
        <taxon>Ancylostomatidae</taxon>
        <taxon>Bunostominae</taxon>
        <taxon>Necator</taxon>
    </lineage>
</organism>
<dbReference type="EMBL" id="JAVFWL010000004">
    <property type="protein sequence ID" value="KAK6751250.1"/>
    <property type="molecule type" value="Genomic_DNA"/>
</dbReference>
<proteinExistence type="predicted"/>
<reference evidence="2 3" key="1">
    <citation type="submission" date="2023-08" db="EMBL/GenBank/DDBJ databases">
        <title>A Necator americanus chromosomal reference genome.</title>
        <authorList>
            <person name="Ilik V."/>
            <person name="Petrzelkova K.J."/>
            <person name="Pardy F."/>
            <person name="Fuh T."/>
            <person name="Niatou-Singa F.S."/>
            <person name="Gouil Q."/>
            <person name="Baker L."/>
            <person name="Ritchie M.E."/>
            <person name="Jex A.R."/>
            <person name="Gazzola D."/>
            <person name="Li H."/>
            <person name="Toshio Fujiwara R."/>
            <person name="Zhan B."/>
            <person name="Aroian R.V."/>
            <person name="Pafco B."/>
            <person name="Schwarz E.M."/>
        </authorList>
    </citation>
    <scope>NUCLEOTIDE SEQUENCE [LARGE SCALE GENOMIC DNA]</scope>
    <source>
        <strain evidence="2 3">Aroian</strain>
        <tissue evidence="2">Whole animal</tissue>
    </source>
</reference>
<sequence length="940" mass="98497">MNLIIWLCLVVLTTQHPRYLVSPSGYGNNNAGDVQYAAGKSPHNKPVDYTSGTGGNPPKYVKPVGENTGSYRPPHDAPTYAAILVPNYNVIGNKIDSQTLGQINTQGQQNVQKGGDQTNVGANANQVNVRQANTEGGAAGGYRPYDIPTRAALRIPNYNVTGNRIDAQTLERVNIQRQTLIQKGEDQTNVSSIATAVNVGQVNNLGETSTEPSNDVPRNRGPTIIAENKVRQHLGQYNNQGQRNYQQGGAQTNLGYNKNVVNVSQSNTQSVGGQKMYFFALLLLGVGCAFANYDTQPSGYGNNNAYEVQHMAKKSPYNKPVDYTKSNDFPSGFNFFGNKFSQQNLGQHNQQGQTNVQKGGDQKNVGVNQNEVNVGQQNKQKVRGYDAPYRPTYPGGYNPNPATNILGNNFDLQTLGQVNTQGQTSVQQGGDQTNVGSNANAVNVGQTNTQGGVSGGYKPSYDAPRPYGGYQGGYNPATNIFGNNFDLQTLGQVNTQGQQNAQIGGAQTNAGVNQNAVNVGQTNTQGGAGAGAGYRPSYDAPSYGAVLIPINPSTGGYAGGYAGAGGNVVGNKFDVQNLGQVSSQGQANLQKGGDQTNVGLNQNAVNVGQQNNQGGAGAGYKPSYDAPSYGAGAGAGYNGGPIYVPDFNNFIKNNVNSQTLGQANTQGQVNVQKGGDQTNVGSNANTVNVGQQNNQGGAGAGYKPSYDAPSYGAGAGAGYNGGPIYVPDFSNFIKNNVNSQTLGQANTQGQVNVQKGGDQTNVGSNANTVNVGQQNNQGGNGGSYGKPSYDVPRYAAILIPNYNVIGNKIDSQTLGQANTQGQTNVQKGGDQTNVGSNANAVNVGQTNAQGTVGTGPSYDEPRRGGFTAIGNRVKQQNLGQRNLQGQGSYQQGGAQGNFGFNSNVVNVSQTNNQSVNGVKIAHRQVVWASNLIVNLFNNQL</sequence>
<keyword evidence="3" id="KW-1185">Reference proteome</keyword>
<evidence type="ECO:0000313" key="3">
    <source>
        <dbReference type="Proteomes" id="UP001303046"/>
    </source>
</evidence>
<protein>
    <submittedName>
        <fullName evidence="2">Uncharacterized protein</fullName>
    </submittedName>
</protein>